<dbReference type="HOGENOM" id="CLU_2841056_0_0_7"/>
<keyword evidence="2" id="KW-1185">Reference proteome</keyword>
<organism evidence="1 2">
    <name type="scientific">Bilophila wadsworthia (strain 3_1_6)</name>
    <dbReference type="NCBI Taxonomy" id="563192"/>
    <lineage>
        <taxon>Bacteria</taxon>
        <taxon>Pseudomonadati</taxon>
        <taxon>Thermodesulfobacteriota</taxon>
        <taxon>Desulfovibrionia</taxon>
        <taxon>Desulfovibrionales</taxon>
        <taxon>Desulfovibrionaceae</taxon>
        <taxon>Bilophila</taxon>
    </lineage>
</organism>
<protein>
    <submittedName>
        <fullName evidence="1">Uncharacterized protein</fullName>
    </submittedName>
</protein>
<comment type="caution">
    <text evidence="1">The sequence shown here is derived from an EMBL/GenBank/DDBJ whole genome shotgun (WGS) entry which is preliminary data.</text>
</comment>
<evidence type="ECO:0000313" key="1">
    <source>
        <dbReference type="EMBL" id="EPC05817.1"/>
    </source>
</evidence>
<reference evidence="1 2" key="2">
    <citation type="submission" date="2013-04" db="EMBL/GenBank/DDBJ databases">
        <title>The Genome Sequence of Bilophila wadsworthia 3_1_6.</title>
        <authorList>
            <consortium name="The Broad Institute Genomics Platform"/>
            <person name="Earl A."/>
            <person name="Ward D."/>
            <person name="Feldgarden M."/>
            <person name="Gevers D."/>
            <person name="Sibley C."/>
            <person name="Strauss J."/>
            <person name="Allen-Vercoe E."/>
            <person name="Walker B."/>
            <person name="Young S."/>
            <person name="Zeng Q."/>
            <person name="Gargeya S."/>
            <person name="Fitzgerald M."/>
            <person name="Haas B."/>
            <person name="Abouelleil A."/>
            <person name="Allen A.W."/>
            <person name="Alvarado L."/>
            <person name="Arachchi H.M."/>
            <person name="Berlin A.M."/>
            <person name="Chapman S.B."/>
            <person name="Gainer-Dewar J."/>
            <person name="Goldberg J."/>
            <person name="Griggs A."/>
            <person name="Gujja S."/>
            <person name="Hansen M."/>
            <person name="Howarth C."/>
            <person name="Imamovic A."/>
            <person name="Ireland A."/>
            <person name="Larimer J."/>
            <person name="McCowan C."/>
            <person name="Murphy C."/>
            <person name="Pearson M."/>
            <person name="Poon T.W."/>
            <person name="Priest M."/>
            <person name="Roberts A."/>
            <person name="Saif S."/>
            <person name="Shea T."/>
            <person name="Sisk P."/>
            <person name="Sykes S."/>
            <person name="Wortman J."/>
            <person name="Nusbaum C."/>
            <person name="Birren B."/>
        </authorList>
    </citation>
    <scope>NUCLEOTIDE SEQUENCE [LARGE SCALE GENOMIC DNA]</scope>
    <source>
        <strain evidence="1 2">3_1_6</strain>
    </source>
</reference>
<name>S2LBE3_BILW3</name>
<sequence length="66" mass="7512">MPFFSPYSYAGGVLRALVRFFREFQLPASLLAPFGCLRMAGAFSLRPSFSRRTLFGLRLSPHERGR</sequence>
<dbReference type="EMBL" id="ADCP02000001">
    <property type="protein sequence ID" value="EPC05817.1"/>
    <property type="molecule type" value="Genomic_DNA"/>
</dbReference>
<dbReference type="AlphaFoldDB" id="S2LBE3"/>
<evidence type="ECO:0000313" key="2">
    <source>
        <dbReference type="Proteomes" id="UP000006034"/>
    </source>
</evidence>
<gene>
    <name evidence="1" type="ORF">HMPREF0179_05102</name>
</gene>
<proteinExistence type="predicted"/>
<reference evidence="1 2" key="1">
    <citation type="submission" date="2010-10" db="EMBL/GenBank/DDBJ databases">
        <authorList>
            <consortium name="The Broad Institute Genome Sequencing Platform"/>
            <person name="Ward D."/>
            <person name="Earl A."/>
            <person name="Feldgarden M."/>
            <person name="Young S.K."/>
            <person name="Gargeya S."/>
            <person name="Zeng Q."/>
            <person name="Alvarado L."/>
            <person name="Berlin A."/>
            <person name="Bochicchio J."/>
            <person name="Chapman S.B."/>
            <person name="Chen Z."/>
            <person name="Freedman E."/>
            <person name="Gellesch M."/>
            <person name="Goldberg J."/>
            <person name="Griggs A."/>
            <person name="Gujja S."/>
            <person name="Heilman E."/>
            <person name="Heiman D."/>
            <person name="Howarth C."/>
            <person name="Mehta T."/>
            <person name="Neiman D."/>
            <person name="Pearson M."/>
            <person name="Roberts A."/>
            <person name="Saif S."/>
            <person name="Shea T."/>
            <person name="Shenoy N."/>
            <person name="Sisk P."/>
            <person name="Stolte C."/>
            <person name="Sykes S."/>
            <person name="White J."/>
            <person name="Yandava C."/>
            <person name="Allen-Vercoe E."/>
            <person name="Sibley C."/>
            <person name="Ambrose C.E."/>
            <person name="Strauss J."/>
            <person name="Daigneault M."/>
            <person name="Haas B."/>
            <person name="Nusbaum C."/>
            <person name="Birren B."/>
        </authorList>
    </citation>
    <scope>NUCLEOTIDE SEQUENCE [LARGE SCALE GENOMIC DNA]</scope>
    <source>
        <strain evidence="1 2">3_1_6</strain>
    </source>
</reference>
<accession>S2LBE3</accession>
<dbReference type="Proteomes" id="UP000006034">
    <property type="component" value="Unassembled WGS sequence"/>
</dbReference>